<proteinExistence type="predicted"/>
<dbReference type="EMBL" id="CAKLCB010000386">
    <property type="protein sequence ID" value="CAH0521969.1"/>
    <property type="molecule type" value="Genomic_DNA"/>
</dbReference>
<feature type="compositionally biased region" description="Polar residues" evidence="2">
    <location>
        <begin position="30"/>
        <end position="48"/>
    </location>
</feature>
<feature type="region of interest" description="Disordered" evidence="2">
    <location>
        <begin position="25"/>
        <end position="73"/>
    </location>
</feature>
<dbReference type="CDD" id="cd14686">
    <property type="entry name" value="bZIP"/>
    <property type="match status" value="1"/>
</dbReference>
<name>A0ABN8DAG9_9STRA</name>
<evidence type="ECO:0008006" key="5">
    <source>
        <dbReference type="Google" id="ProtNLM"/>
    </source>
</evidence>
<evidence type="ECO:0000256" key="2">
    <source>
        <dbReference type="SAM" id="MobiDB-lite"/>
    </source>
</evidence>
<keyword evidence="4" id="KW-1185">Reference proteome</keyword>
<evidence type="ECO:0000256" key="1">
    <source>
        <dbReference type="SAM" id="Coils"/>
    </source>
</evidence>
<comment type="caution">
    <text evidence="3">The sequence shown here is derived from an EMBL/GenBank/DDBJ whole genome shotgun (WGS) entry which is preliminary data.</text>
</comment>
<reference evidence="3 4" key="1">
    <citation type="submission" date="2021-11" db="EMBL/GenBank/DDBJ databases">
        <authorList>
            <person name="Islam A."/>
            <person name="Islam S."/>
            <person name="Flora M.S."/>
            <person name="Rahman M."/>
            <person name="Ziaur R.M."/>
            <person name="Epstein J.H."/>
            <person name="Hassan M."/>
            <person name="Klassen M."/>
            <person name="Woodard K."/>
            <person name="Webb A."/>
            <person name="Webby R.J."/>
            <person name="El Zowalaty M.E."/>
        </authorList>
    </citation>
    <scope>NUCLEOTIDE SEQUENCE [LARGE SCALE GENOMIC DNA]</scope>
    <source>
        <strain evidence="3">Pbs1</strain>
    </source>
</reference>
<keyword evidence="1" id="KW-0175">Coiled coil</keyword>
<protein>
    <recommendedName>
        <fullName evidence="5">BZIP domain-containing protein</fullName>
    </recommendedName>
</protein>
<organism evidence="3 4">
    <name type="scientific">Peronospora belbahrii</name>
    <dbReference type="NCBI Taxonomy" id="622444"/>
    <lineage>
        <taxon>Eukaryota</taxon>
        <taxon>Sar</taxon>
        <taxon>Stramenopiles</taxon>
        <taxon>Oomycota</taxon>
        <taxon>Peronosporomycetes</taxon>
        <taxon>Peronosporales</taxon>
        <taxon>Peronosporaceae</taxon>
        <taxon>Peronospora</taxon>
    </lineage>
</organism>
<feature type="region of interest" description="Disordered" evidence="2">
    <location>
        <begin position="94"/>
        <end position="135"/>
    </location>
</feature>
<feature type="compositionally biased region" description="Basic and acidic residues" evidence="2">
    <location>
        <begin position="104"/>
        <end position="123"/>
    </location>
</feature>
<feature type="region of interest" description="Disordered" evidence="2">
    <location>
        <begin position="203"/>
        <end position="229"/>
    </location>
</feature>
<feature type="coiled-coil region" evidence="1">
    <location>
        <begin position="261"/>
        <end position="327"/>
    </location>
</feature>
<evidence type="ECO:0000313" key="3">
    <source>
        <dbReference type="EMBL" id="CAH0521969.1"/>
    </source>
</evidence>
<dbReference type="Proteomes" id="UP001158986">
    <property type="component" value="Unassembled WGS sequence"/>
</dbReference>
<gene>
    <name evidence="3" type="ORF">PBS001_LOCUS8410</name>
</gene>
<accession>A0ABN8DAG9</accession>
<evidence type="ECO:0000313" key="4">
    <source>
        <dbReference type="Proteomes" id="UP001158986"/>
    </source>
</evidence>
<sequence length="358" mass="40409">MSWRQPRDPFDLGTDDQLMMQEILELLAMDSSNNSPEQSASTANSCTDRNTRHDSLGTEFDRSSAYGSSNNESMNEAMKKIVDCSCADDVEAPKSYSVKTTSTENEKPSGEKKPSAEQRDVQPRAESAAVDLLPQQTQMQDPIPRSLMPLARDASTRLPVSSDPSYATIQQIHAGDAREVSTAFETDPPPASMSVPSQIAALASEKPSSPRSSTVVFSPKKKSSSMSKVLPTGQRVHLMNSAEFNELRRKLRMQTASRRYRKRRKEQIRHQKMQIQELQSELAHLHEYESQWKQYQQRSVTSLQTELKTHENEVASLTKTIQDAAKEELDWVELMSDHLRKKRDSASNDHLRRIPEST</sequence>
<feature type="compositionally biased region" description="Basic and acidic residues" evidence="2">
    <location>
        <begin position="49"/>
        <end position="62"/>
    </location>
</feature>
<feature type="compositionally biased region" description="Low complexity" evidence="2">
    <location>
        <begin position="212"/>
        <end position="229"/>
    </location>
</feature>